<dbReference type="InterPro" id="IPR001343">
    <property type="entry name" value="Hemolysn_Ca-bd"/>
</dbReference>
<evidence type="ECO:0000256" key="5">
    <source>
        <dbReference type="ARBA" id="ARBA00022525"/>
    </source>
</evidence>
<organism evidence="11 12">
    <name type="scientific">Marivivens niveibacter</name>
    <dbReference type="NCBI Taxonomy" id="1930667"/>
    <lineage>
        <taxon>Bacteria</taxon>
        <taxon>Pseudomonadati</taxon>
        <taxon>Pseudomonadota</taxon>
        <taxon>Alphaproteobacteria</taxon>
        <taxon>Rhodobacterales</taxon>
        <taxon>Paracoccaceae</taxon>
        <taxon>Marivivens group</taxon>
        <taxon>Marivivens</taxon>
    </lineage>
</organism>
<evidence type="ECO:0000313" key="12">
    <source>
        <dbReference type="Proteomes" id="UP000194664"/>
    </source>
</evidence>
<sequence length="731" mass="76384">MCHLCLFALQQSTTEISADQNAIYGTVGSYVDETSDAAASTQTSFSIDEGEFFYGTLTNNDTDWIEVTLSAGETYVFGLTGLGVAEGGVGDTYLRLYNASGVSVTSDDDSGPGLFSEMTYTPTTTGTYFISASAFSGTDTGTYGLSFSTGNIPVYSADMIVAALLRSETTWASSAQTPVEVTWAFRSSGNAEDGNGSSTTFYQLTNGQQTAVTAAMAYLEGISGLTLTQQGVGGTSNDATILFGAYQSSNDYTGAYAYFPGSTASTNNSGDVWLNNYYVDTGTISYGTYSDFVLLHEIGHALGMSHPGDYNAGTGPITYANNAQFTADSRQYSVMSYFDESQTTSNMPVYPQSFLLYDIAALHALYGADYTYNSGNTVYGYNATVTGAFDFDENSTPLLSIWDGAGTDTIDLSGYNNDQILSLVEGTFSSVLGYDGNISVAYGAEIENGIGGGGDDTITGNALANELIGNTGDDLIYGGDGNDVIYGNLNHDTIEGGAGADTIRAGWGNDSVMGGAGNDEIYAYLGHDWVYGEAGNDTIYGDRGRDVLNGGTGDDYLHGGADNDFLAGEEGNDTIIGGDGNDQLFGYIGNDTLSGWAGNDTLRGGDGNDFLAGNAGNDKLYGMDGNDQLFGDVGTDTLSGGTGDDLMRGGGGVDVFIFDDGNDVIGDFTDNVDTIQLNRSELSLNGYSVQDVIDLATVSGSDLVVDFGNGNTLTLRGVTDASILSDDLAFI</sequence>
<dbReference type="GO" id="GO:0005509">
    <property type="term" value="F:calcium ion binding"/>
    <property type="evidence" value="ECO:0007669"/>
    <property type="project" value="InterPro"/>
</dbReference>
<dbReference type="Pfam" id="PF00353">
    <property type="entry name" value="HemolysinCabind"/>
    <property type="match status" value="4"/>
</dbReference>
<dbReference type="InterPro" id="IPR024079">
    <property type="entry name" value="MetalloPept_cat_dom_sf"/>
</dbReference>
<dbReference type="PROSITE" id="PS00330">
    <property type="entry name" value="HEMOLYSIN_CALCIUM"/>
    <property type="match status" value="1"/>
</dbReference>
<evidence type="ECO:0000256" key="3">
    <source>
        <dbReference type="ARBA" id="ARBA00004613"/>
    </source>
</evidence>
<dbReference type="PANTHER" id="PTHR38340:SF1">
    <property type="entry name" value="S-LAYER PROTEIN"/>
    <property type="match status" value="1"/>
</dbReference>
<keyword evidence="7" id="KW-0677">Repeat</keyword>
<dbReference type="Gene3D" id="3.40.390.10">
    <property type="entry name" value="Collagenase (Catalytic Domain)"/>
    <property type="match status" value="1"/>
</dbReference>
<dbReference type="GO" id="GO:0005615">
    <property type="term" value="C:extracellular space"/>
    <property type="evidence" value="ECO:0007669"/>
    <property type="project" value="InterPro"/>
</dbReference>
<evidence type="ECO:0000256" key="9">
    <source>
        <dbReference type="ARBA" id="ARBA00023136"/>
    </source>
</evidence>
<evidence type="ECO:0000256" key="6">
    <source>
        <dbReference type="ARBA" id="ARBA00022656"/>
    </source>
</evidence>
<dbReference type="OrthoDB" id="733404at2"/>
<gene>
    <name evidence="11" type="ORF">BVC71_14105</name>
</gene>
<dbReference type="InterPro" id="IPR050557">
    <property type="entry name" value="RTX_toxin/Mannuronan_C5-epim"/>
</dbReference>
<feature type="domain" description="Peptidase metallopeptidase" evidence="10">
    <location>
        <begin position="167"/>
        <end position="353"/>
    </location>
</feature>
<dbReference type="SUPFAM" id="SSF55486">
    <property type="entry name" value="Metalloproteases ('zincins'), catalytic domain"/>
    <property type="match status" value="1"/>
</dbReference>
<dbReference type="InterPro" id="IPR011049">
    <property type="entry name" value="Serralysin-like_metalloprot_C"/>
</dbReference>
<comment type="subcellular location">
    <subcellularLocation>
        <location evidence="2">Membrane</location>
    </subcellularLocation>
    <subcellularLocation>
        <location evidence="3">Secreted</location>
    </subcellularLocation>
</comment>
<dbReference type="Gene3D" id="2.150.10.10">
    <property type="entry name" value="Serralysin-like metalloprotease, C-terminal"/>
    <property type="match status" value="4"/>
</dbReference>
<accession>A0A251WVL3</accession>
<dbReference type="InterPro" id="IPR006026">
    <property type="entry name" value="Peptidase_Metallo"/>
</dbReference>
<dbReference type="PRINTS" id="PR00313">
    <property type="entry name" value="CABNDNGRPT"/>
</dbReference>
<keyword evidence="6" id="KW-0800">Toxin</keyword>
<name>A0A251WVL3_9RHOB</name>
<dbReference type="AlphaFoldDB" id="A0A251WVL3"/>
<dbReference type="GO" id="GO:0008270">
    <property type="term" value="F:zinc ion binding"/>
    <property type="evidence" value="ECO:0007669"/>
    <property type="project" value="InterPro"/>
</dbReference>
<dbReference type="SUPFAM" id="SSF51120">
    <property type="entry name" value="beta-Roll"/>
    <property type="match status" value="2"/>
</dbReference>
<evidence type="ECO:0000256" key="8">
    <source>
        <dbReference type="ARBA" id="ARBA00023026"/>
    </source>
</evidence>
<dbReference type="InterPro" id="IPR034033">
    <property type="entry name" value="Serralysin-like"/>
</dbReference>
<dbReference type="InterPro" id="IPR013858">
    <property type="entry name" value="Peptidase_M10B_C"/>
</dbReference>
<dbReference type="GO" id="GO:0008237">
    <property type="term" value="F:metallopeptidase activity"/>
    <property type="evidence" value="ECO:0007669"/>
    <property type="project" value="InterPro"/>
</dbReference>
<dbReference type="Pfam" id="PF08548">
    <property type="entry name" value="Peptidase_M10_C"/>
    <property type="match status" value="1"/>
</dbReference>
<evidence type="ECO:0000256" key="1">
    <source>
        <dbReference type="ARBA" id="ARBA00001913"/>
    </source>
</evidence>
<evidence type="ECO:0000313" key="11">
    <source>
        <dbReference type="EMBL" id="OUD08301.1"/>
    </source>
</evidence>
<keyword evidence="8" id="KW-0843">Virulence</keyword>
<evidence type="ECO:0000256" key="2">
    <source>
        <dbReference type="ARBA" id="ARBA00004370"/>
    </source>
</evidence>
<dbReference type="Proteomes" id="UP000194664">
    <property type="component" value="Unassembled WGS sequence"/>
</dbReference>
<dbReference type="GO" id="GO:0006508">
    <property type="term" value="P:proteolysis"/>
    <property type="evidence" value="ECO:0007669"/>
    <property type="project" value="InterPro"/>
</dbReference>
<dbReference type="CDD" id="cd04277">
    <property type="entry name" value="ZnMc_serralysin_like"/>
    <property type="match status" value="1"/>
</dbReference>
<dbReference type="EMBL" id="MSPP01000006">
    <property type="protein sequence ID" value="OUD08301.1"/>
    <property type="molecule type" value="Genomic_DNA"/>
</dbReference>
<comment type="similarity">
    <text evidence="4">Belongs to the peptidase M10B family.</text>
</comment>
<dbReference type="Gene3D" id="2.60.120.380">
    <property type="match status" value="1"/>
</dbReference>
<evidence type="ECO:0000256" key="4">
    <source>
        <dbReference type="ARBA" id="ARBA00009490"/>
    </source>
</evidence>
<dbReference type="InterPro" id="IPR018511">
    <property type="entry name" value="Hemolysin-typ_Ca-bd_CS"/>
</dbReference>
<dbReference type="PRINTS" id="PR01488">
    <property type="entry name" value="RTXTOXINA"/>
</dbReference>
<dbReference type="PANTHER" id="PTHR38340">
    <property type="entry name" value="S-LAYER PROTEIN"/>
    <property type="match status" value="1"/>
</dbReference>
<keyword evidence="5" id="KW-0964">Secreted</keyword>
<dbReference type="GO" id="GO:0016020">
    <property type="term" value="C:membrane"/>
    <property type="evidence" value="ECO:0007669"/>
    <property type="project" value="UniProtKB-SubCell"/>
</dbReference>
<dbReference type="SMART" id="SM00235">
    <property type="entry name" value="ZnMc"/>
    <property type="match status" value="1"/>
</dbReference>
<evidence type="ECO:0000256" key="7">
    <source>
        <dbReference type="ARBA" id="ARBA00022737"/>
    </source>
</evidence>
<keyword evidence="9" id="KW-0472">Membrane</keyword>
<dbReference type="InterPro" id="IPR003995">
    <property type="entry name" value="RTX_toxin_determinant-A"/>
</dbReference>
<comment type="cofactor">
    <cofactor evidence="1">
        <name>Ca(2+)</name>
        <dbReference type="ChEBI" id="CHEBI:29108"/>
    </cofactor>
</comment>
<keyword evidence="12" id="KW-1185">Reference proteome</keyword>
<protein>
    <recommendedName>
        <fullName evidence="10">Peptidase metallopeptidase domain-containing protein</fullName>
    </recommendedName>
</protein>
<proteinExistence type="inferred from homology"/>
<reference evidence="11 12" key="1">
    <citation type="submission" date="2016-12" db="EMBL/GenBank/DDBJ databases">
        <title>The draft genome sequence of HSLHS2.</title>
        <authorList>
            <person name="Hu D."/>
            <person name="Wang L."/>
            <person name="Shao Z."/>
        </authorList>
    </citation>
    <scope>NUCLEOTIDE SEQUENCE [LARGE SCALE GENOMIC DNA]</scope>
    <source>
        <strain evidence="11">MCCC 1A06712</strain>
    </source>
</reference>
<evidence type="ECO:0000259" key="10">
    <source>
        <dbReference type="SMART" id="SM00235"/>
    </source>
</evidence>
<comment type="caution">
    <text evidence="11">The sequence shown here is derived from an EMBL/GenBank/DDBJ whole genome shotgun (WGS) entry which is preliminary data.</text>
</comment>
<dbReference type="RefSeq" id="WP_086452333.1">
    <property type="nucleotide sequence ID" value="NZ_MSPP01000006.1"/>
</dbReference>
<dbReference type="GO" id="GO:0090729">
    <property type="term" value="F:toxin activity"/>
    <property type="evidence" value="ECO:0007669"/>
    <property type="project" value="UniProtKB-KW"/>
</dbReference>